<dbReference type="EMBL" id="LC625835">
    <property type="protein sequence ID" value="BCU03974.1"/>
    <property type="molecule type" value="Genomic_DNA"/>
</dbReference>
<evidence type="ECO:0000256" key="1">
    <source>
        <dbReference type="SAM" id="MobiDB-lite"/>
    </source>
</evidence>
<dbReference type="InterPro" id="IPR012337">
    <property type="entry name" value="RNaseH-like_sf"/>
</dbReference>
<dbReference type="GO" id="GO:0003676">
    <property type="term" value="F:nucleic acid binding"/>
    <property type="evidence" value="ECO:0007669"/>
    <property type="project" value="InterPro"/>
</dbReference>
<dbReference type="SUPFAM" id="SSF53098">
    <property type="entry name" value="Ribonuclease H-like"/>
    <property type="match status" value="1"/>
</dbReference>
<protein>
    <submittedName>
        <fullName evidence="3">DnaQ like exonuclease</fullName>
    </submittedName>
</protein>
<dbReference type="Proteomes" id="UP001253637">
    <property type="component" value="Segment"/>
</dbReference>
<feature type="compositionally biased region" description="Low complexity" evidence="1">
    <location>
        <begin position="80"/>
        <end position="94"/>
    </location>
</feature>
<dbReference type="PANTHER" id="PTHR46814:SF1">
    <property type="entry name" value="EGALITARIAN, ISOFORM B"/>
    <property type="match status" value="1"/>
</dbReference>
<accession>A0A811BPC1</accession>
<evidence type="ECO:0000313" key="3">
    <source>
        <dbReference type="EMBL" id="BCU03974.1"/>
    </source>
</evidence>
<feature type="region of interest" description="Disordered" evidence="1">
    <location>
        <begin position="78"/>
        <end position="97"/>
    </location>
</feature>
<reference evidence="3" key="1">
    <citation type="submission" date="2021-04" db="EMBL/GenBank/DDBJ databases">
        <title>Draft Genome Sequence of Pandoravirus japonicus, Isolated from the Sabaishi River of Niigata, Japan.</title>
        <authorList>
            <person name="Hosokawa N."/>
            <person name="Takahashi H."/>
            <person name="Aoki K."/>
            <person name="Takemura M."/>
        </authorList>
    </citation>
    <scope>NUCLEOTIDE SEQUENCE</scope>
</reference>
<evidence type="ECO:0000313" key="4">
    <source>
        <dbReference type="Proteomes" id="UP001253637"/>
    </source>
</evidence>
<dbReference type="Pfam" id="PF01612">
    <property type="entry name" value="DNA_pol_A_exo1"/>
    <property type="match status" value="1"/>
</dbReference>
<keyword evidence="3" id="KW-0378">Hydrolase</keyword>
<dbReference type="GO" id="GO:0008408">
    <property type="term" value="F:3'-5' exonuclease activity"/>
    <property type="evidence" value="ECO:0007669"/>
    <property type="project" value="InterPro"/>
</dbReference>
<dbReference type="GO" id="GO:0006139">
    <property type="term" value="P:nucleobase-containing compound metabolic process"/>
    <property type="evidence" value="ECO:0007669"/>
    <property type="project" value="InterPro"/>
</dbReference>
<dbReference type="InterPro" id="IPR002562">
    <property type="entry name" value="3'-5'_exonuclease_dom"/>
</dbReference>
<keyword evidence="3" id="KW-0269">Exonuclease</keyword>
<dbReference type="InterPro" id="IPR036397">
    <property type="entry name" value="RNaseH_sf"/>
</dbReference>
<dbReference type="SMART" id="SM00474">
    <property type="entry name" value="35EXOc"/>
    <property type="match status" value="1"/>
</dbReference>
<proteinExistence type="predicted"/>
<feature type="region of interest" description="Disordered" evidence="1">
    <location>
        <begin position="392"/>
        <end position="432"/>
    </location>
</feature>
<feature type="domain" description="3'-5' exonuclease" evidence="2">
    <location>
        <begin position="165"/>
        <end position="358"/>
    </location>
</feature>
<evidence type="ECO:0000259" key="2">
    <source>
        <dbReference type="SMART" id="SM00474"/>
    </source>
</evidence>
<dbReference type="Gene3D" id="3.30.420.10">
    <property type="entry name" value="Ribonuclease H-like superfamily/Ribonuclease H"/>
    <property type="match status" value="1"/>
</dbReference>
<keyword evidence="3" id="KW-0540">Nuclease</keyword>
<name>A0A811BPC1_9VIRU</name>
<dbReference type="PANTHER" id="PTHR46814">
    <property type="entry name" value="EGALITARIAN, ISOFORM B"/>
    <property type="match status" value="1"/>
</dbReference>
<feature type="region of interest" description="Disordered" evidence="1">
    <location>
        <begin position="1"/>
        <end position="30"/>
    </location>
</feature>
<organism evidence="3 4">
    <name type="scientific">Pandoravirus japonicus</name>
    <dbReference type="NCBI Taxonomy" id="2823154"/>
    <lineage>
        <taxon>Viruses</taxon>
        <taxon>Pandoravirus</taxon>
    </lineage>
</organism>
<sequence length="432" mass="45693">MATAIRFPPGLGPVDGRPAPPPPLRHDDTRPLNDAVARALERCPRGMPVQAIDPFVRWATGSTLSEWVRALGTVPRLGDTSAASSPSVTTTAAVGPEPWPQSRADLLRRLPCVGAVDRIAGLSVVYPAASVDRLREHAPPPTPGQYALCASLAGKASGICGGATVVVVDSIEACRAAVQDMRRRGTAIALDCEGTSIVRPNGISPGVALVQMTPRGGPCYLFDMCRTETTRSGRALMRHGGLGALLSDRSVIKVVHDAREDTRALAAAYRCALVGVFDTQAAHMKAEGGTDGPRPSLNAVLAAHGLGANRHKDAMRAVYPIDLWPWHRRPLPDWMVEYAVCDVARLLDLYDILVVRLLSASLPPPPWGSGHSVTPLRGWTVVVAGDAAVSRAPTAAVTRPSPTLKVASGVAAGKDKERRRRRRAPGSCAVSQ</sequence>